<dbReference type="InterPro" id="IPR022725">
    <property type="entry name" value="Restrct_endonuc_II_MunI"/>
</dbReference>
<feature type="region of interest" description="Disordered" evidence="1">
    <location>
        <begin position="1"/>
        <end position="20"/>
    </location>
</feature>
<protein>
    <submittedName>
        <fullName evidence="2">Type II restriction enzyme MunI</fullName>
    </submittedName>
</protein>
<keyword evidence="3" id="KW-1185">Reference proteome</keyword>
<dbReference type="SUPFAM" id="SSF52980">
    <property type="entry name" value="Restriction endonuclease-like"/>
    <property type="match status" value="1"/>
</dbReference>
<dbReference type="RefSeq" id="WP_106199848.1">
    <property type="nucleotide sequence ID" value="NZ_JAXEIU010000018.1"/>
</dbReference>
<dbReference type="InterPro" id="IPR011335">
    <property type="entry name" value="Restrct_endonuc-II-like"/>
</dbReference>
<reference evidence="2 3" key="1">
    <citation type="submission" date="2018-05" db="EMBL/GenBank/DDBJ databases">
        <title>Animal gut microbial communities from fecal samples from Wisconsin, USA.</title>
        <authorList>
            <person name="Neumann A."/>
        </authorList>
    </citation>
    <scope>NUCLEOTIDE SEQUENCE [LARGE SCALE GENOMIC DNA]</scope>
    <source>
        <strain evidence="2 3">UWS4</strain>
    </source>
</reference>
<feature type="compositionally biased region" description="Basic and acidic residues" evidence="1">
    <location>
        <begin position="1"/>
        <end position="10"/>
    </location>
</feature>
<sequence>MGTLELRERNNWQTNSGPKGLAGAAEHKLFQAFKKAFKNTDYEITEHPKELKHLYDSFELSKEVLEQIFTPSDEAMQKAKRLGWGVSPDFAIKNKKTGKILFGEIKRQDGWVEGKEPSAGRGNAHERMCKLFSPGLIKAYREHSGINDLEILPFWIVLEGDITRDPKRNREIAFWFDSYTKNFFMWRPNMTDKDLIHFFYQNLKPYLD</sequence>
<proteinExistence type="predicted"/>
<dbReference type="InterPro" id="IPR011336">
    <property type="entry name" value="Restrct_endonuc_II_EcoRI/MunI"/>
</dbReference>
<dbReference type="Gene3D" id="3.40.580.10">
    <property type="entry name" value="Eco RI Endonuclease, subunit A"/>
    <property type="match status" value="1"/>
</dbReference>
<evidence type="ECO:0000313" key="3">
    <source>
        <dbReference type="Proteomes" id="UP000245523"/>
    </source>
</evidence>
<gene>
    <name evidence="2" type="ORF">B0H50_1387</name>
</gene>
<evidence type="ECO:0000313" key="2">
    <source>
        <dbReference type="EMBL" id="PWK92225.1"/>
    </source>
</evidence>
<comment type="caution">
    <text evidence="2">The sequence shown here is derived from an EMBL/GenBank/DDBJ whole genome shotgun (WGS) entry which is preliminary data.</text>
</comment>
<name>A0ABX5LLQ1_9BACT</name>
<evidence type="ECO:0000256" key="1">
    <source>
        <dbReference type="SAM" id="MobiDB-lite"/>
    </source>
</evidence>
<dbReference type="CDD" id="cd22336">
    <property type="entry name" value="MunI-like"/>
    <property type="match status" value="1"/>
</dbReference>
<accession>A0ABX5LLQ1</accession>
<dbReference type="Proteomes" id="UP000245523">
    <property type="component" value="Unassembled WGS sequence"/>
</dbReference>
<dbReference type="Pfam" id="PF11407">
    <property type="entry name" value="RestrictionMunI"/>
    <property type="match status" value="1"/>
</dbReference>
<organism evidence="2 3">
    <name type="scientific">Hallerella porci</name>
    <dbReference type="NCBI Taxonomy" id="1945871"/>
    <lineage>
        <taxon>Bacteria</taxon>
        <taxon>Pseudomonadati</taxon>
        <taxon>Fibrobacterota</taxon>
        <taxon>Fibrobacteria</taxon>
        <taxon>Fibrobacterales</taxon>
        <taxon>Fibrobacteraceae</taxon>
        <taxon>Hallerella</taxon>
    </lineage>
</organism>
<dbReference type="EMBL" id="QGHD01000038">
    <property type="protein sequence ID" value="PWK92225.1"/>
    <property type="molecule type" value="Genomic_DNA"/>
</dbReference>